<accession>A0A0P7B9M1</accession>
<evidence type="ECO:0000256" key="3">
    <source>
        <dbReference type="ARBA" id="ARBA00022722"/>
    </source>
</evidence>
<feature type="compositionally biased region" description="Basic and acidic residues" evidence="12">
    <location>
        <begin position="1"/>
        <end position="16"/>
    </location>
</feature>
<evidence type="ECO:0000256" key="5">
    <source>
        <dbReference type="ARBA" id="ARBA00022801"/>
    </source>
</evidence>
<dbReference type="GO" id="GO:0106334">
    <property type="term" value="F:3'-deoxyribose phosphate lyase activity"/>
    <property type="evidence" value="ECO:0007669"/>
    <property type="project" value="EnsemblFungi"/>
</dbReference>
<dbReference type="OrthoDB" id="47785at2759"/>
<proteinExistence type="inferred from homology"/>
<reference evidence="13 14" key="1">
    <citation type="submission" date="2015-09" db="EMBL/GenBank/DDBJ databases">
        <title>Draft genome of a European isolate of the apple canker pathogen Neonectria ditissima.</title>
        <authorList>
            <person name="Gomez-Cortecero A."/>
            <person name="Harrison R.J."/>
            <person name="Armitage A.D."/>
        </authorList>
    </citation>
    <scope>NUCLEOTIDE SEQUENCE [LARGE SCALE GENOMIC DNA]</scope>
    <source>
        <strain evidence="13 14">R09/05</strain>
    </source>
</reference>
<dbReference type="Proteomes" id="UP000050424">
    <property type="component" value="Unassembled WGS sequence"/>
</dbReference>
<evidence type="ECO:0000256" key="10">
    <source>
        <dbReference type="PIRSR" id="PIRSR610347-2"/>
    </source>
</evidence>
<evidence type="ECO:0000256" key="4">
    <source>
        <dbReference type="ARBA" id="ARBA00022763"/>
    </source>
</evidence>
<dbReference type="AlphaFoldDB" id="A0A0P7B9M1"/>
<dbReference type="PANTHER" id="PTHR12415:SF0">
    <property type="entry name" value="TYROSYL-DNA PHOSPHODIESTERASE 1"/>
    <property type="match status" value="1"/>
</dbReference>
<dbReference type="Gene3D" id="3.30.870.10">
    <property type="entry name" value="Endonuclease Chain A"/>
    <property type="match status" value="2"/>
</dbReference>
<organism evidence="13 14">
    <name type="scientific">Neonectria ditissima</name>
    <dbReference type="NCBI Taxonomy" id="78410"/>
    <lineage>
        <taxon>Eukaryota</taxon>
        <taxon>Fungi</taxon>
        <taxon>Dikarya</taxon>
        <taxon>Ascomycota</taxon>
        <taxon>Pezizomycotina</taxon>
        <taxon>Sordariomycetes</taxon>
        <taxon>Hypocreomycetidae</taxon>
        <taxon>Hypocreales</taxon>
        <taxon>Nectriaceae</taxon>
        <taxon>Neonectria</taxon>
    </lineage>
</organism>
<feature type="region of interest" description="Disordered" evidence="12">
    <location>
        <begin position="1"/>
        <end position="36"/>
    </location>
</feature>
<keyword evidence="6" id="KW-0269">Exonuclease</keyword>
<dbReference type="CDD" id="cd09123">
    <property type="entry name" value="PLDc_Tdp1_2"/>
    <property type="match status" value="1"/>
</dbReference>
<evidence type="ECO:0000256" key="2">
    <source>
        <dbReference type="ARBA" id="ARBA00010205"/>
    </source>
</evidence>
<dbReference type="GO" id="GO:0003697">
    <property type="term" value="F:single-stranded DNA binding"/>
    <property type="evidence" value="ECO:0007669"/>
    <property type="project" value="TreeGrafter"/>
</dbReference>
<feature type="site" description="Interaction with DNA" evidence="11">
    <location>
        <position position="416"/>
    </location>
</feature>
<evidence type="ECO:0008006" key="15">
    <source>
        <dbReference type="Google" id="ProtNLM"/>
    </source>
</evidence>
<feature type="binding site" evidence="10">
    <location>
        <position position="394"/>
    </location>
    <ligand>
        <name>substrate</name>
    </ligand>
</feature>
<evidence type="ECO:0000256" key="9">
    <source>
        <dbReference type="PIRSR" id="PIRSR610347-1"/>
    </source>
</evidence>
<dbReference type="PANTHER" id="PTHR12415">
    <property type="entry name" value="TYROSYL-DNA PHOSPHODIESTERASE 1"/>
    <property type="match status" value="1"/>
</dbReference>
<evidence type="ECO:0000256" key="12">
    <source>
        <dbReference type="SAM" id="MobiDB-lite"/>
    </source>
</evidence>
<dbReference type="GO" id="GO:0004527">
    <property type="term" value="F:exonuclease activity"/>
    <property type="evidence" value="ECO:0007669"/>
    <property type="project" value="UniProtKB-KW"/>
</dbReference>
<dbReference type="GO" id="GO:0003690">
    <property type="term" value="F:double-stranded DNA binding"/>
    <property type="evidence" value="ECO:0007669"/>
    <property type="project" value="TreeGrafter"/>
</dbReference>
<dbReference type="GO" id="GO:0006284">
    <property type="term" value="P:base-excision repair"/>
    <property type="evidence" value="ECO:0007669"/>
    <property type="project" value="EnsemblFungi"/>
</dbReference>
<dbReference type="EMBL" id="LKCW01000121">
    <property type="protein sequence ID" value="KPM38883.1"/>
    <property type="molecule type" value="Genomic_DNA"/>
</dbReference>
<feature type="active site" description="Nucleophile" evidence="9">
    <location>
        <position position="141"/>
    </location>
</feature>
<feature type="binding site" evidence="10">
    <location>
        <position position="143"/>
    </location>
    <ligand>
        <name>substrate</name>
    </ligand>
</feature>
<dbReference type="GO" id="GO:0005634">
    <property type="term" value="C:nucleus"/>
    <property type="evidence" value="ECO:0007669"/>
    <property type="project" value="UniProtKB-SubCell"/>
</dbReference>
<dbReference type="FunFam" id="3.30.870.10:FF:000038">
    <property type="entry name" value="Probable tyrosyl-DNA phosphodiesterase"/>
    <property type="match status" value="1"/>
</dbReference>
<keyword evidence="5" id="KW-0378">Hydrolase</keyword>
<evidence type="ECO:0000256" key="7">
    <source>
        <dbReference type="ARBA" id="ARBA00023204"/>
    </source>
</evidence>
<evidence type="ECO:0000313" key="14">
    <source>
        <dbReference type="Proteomes" id="UP000050424"/>
    </source>
</evidence>
<keyword evidence="14" id="KW-1185">Reference proteome</keyword>
<evidence type="ECO:0000256" key="1">
    <source>
        <dbReference type="ARBA" id="ARBA00004123"/>
    </source>
</evidence>
<dbReference type="GO" id="GO:0006265">
    <property type="term" value="P:DNA topological change"/>
    <property type="evidence" value="ECO:0007669"/>
    <property type="project" value="EnsemblFungi"/>
</dbReference>
<protein>
    <recommendedName>
        <fullName evidence="15">Tyrosyl-DNA phosphodiesterase 1</fullName>
    </recommendedName>
</protein>
<evidence type="ECO:0000256" key="8">
    <source>
        <dbReference type="ARBA" id="ARBA00023242"/>
    </source>
</evidence>
<dbReference type="InterPro" id="IPR010347">
    <property type="entry name" value="Tdp1"/>
</dbReference>
<evidence type="ECO:0000256" key="11">
    <source>
        <dbReference type="PIRSR" id="PIRSR610347-3"/>
    </source>
</evidence>
<feature type="active site" description="Proton donor/acceptor" evidence="9">
    <location>
        <position position="392"/>
    </location>
</feature>
<dbReference type="SUPFAM" id="SSF56024">
    <property type="entry name" value="Phospholipase D/nuclease"/>
    <property type="match status" value="2"/>
</dbReference>
<comment type="subcellular location">
    <subcellularLocation>
        <location evidence="1">Nucleus</location>
    </subcellularLocation>
</comment>
<dbReference type="Pfam" id="PF06087">
    <property type="entry name" value="Tyr-DNA_phospho"/>
    <property type="match status" value="1"/>
</dbReference>
<sequence length="513" mass="58159">MERPQKRQRVEEHESEVPESLQKPISPPRKKRASSSLISSPWQLTWIRDLPEELNRDAVTLKDLLGDPLISQCWEFNFLHDIHFLMDAFDPDTKHLVDVHVVHGFWKHEDSNRVNLQHAAAEFDNVHLHVAPMPEMFGTHHSKMLILFRHDDTAQVIIHTANMISRDWTNLTNAVWKSPLLPKISESANVVPSTEHPIGSGQRFKVDLLSYLRSYDRRRITCKVLADQLTGFDFGSIRASLIASVPGRHEVHDMTQTGWGWSALKRTLQCVPSRSPDESEVVVQISSIATLGAKDDWLQKTLFGPLARCQNQSLARPKFKIVYPTADEIRRSLDGYGSGASIHTKVQSSQQAKQLEYLRPIFHHWANDSPNGKILADNATTQDGGRQRAAPHIKTYIRYNSRNTIDWALLTSANLSKQAWGDAVTVNGEVRIASWEIGVMVWPELLNKDAIMVGTFKTDEPQVVQEAQEDARPVIGVRIPYSTPLQQYGNQETPWVPTMAHSEPDWMGQAWAV</sequence>
<dbReference type="GO" id="GO:0017005">
    <property type="term" value="F:3'-tyrosyl-DNA phosphodiesterase activity"/>
    <property type="evidence" value="ECO:0007669"/>
    <property type="project" value="EnsemblFungi"/>
</dbReference>
<comment type="similarity">
    <text evidence="2">Belongs to the tyrosyl-DNA phosphodiesterase family.</text>
</comment>
<evidence type="ECO:0000313" key="13">
    <source>
        <dbReference type="EMBL" id="KPM38883.1"/>
    </source>
</evidence>
<evidence type="ECO:0000256" key="6">
    <source>
        <dbReference type="ARBA" id="ARBA00022839"/>
    </source>
</evidence>
<keyword evidence="7" id="KW-0234">DNA repair</keyword>
<name>A0A0P7B9M1_9HYPO</name>
<comment type="caution">
    <text evidence="13">The sequence shown here is derived from an EMBL/GenBank/DDBJ whole genome shotgun (WGS) entry which is preliminary data.</text>
</comment>
<dbReference type="STRING" id="78410.A0A0P7B9M1"/>
<keyword evidence="8" id="KW-0539">Nucleus</keyword>
<keyword evidence="4" id="KW-0227">DNA damage</keyword>
<gene>
    <name evidence="13" type="ORF">AK830_g7674</name>
</gene>
<keyword evidence="3" id="KW-0540">Nuclease</keyword>